<dbReference type="GO" id="GO:0106300">
    <property type="term" value="P:protein-DNA covalent cross-linking repair"/>
    <property type="evidence" value="ECO:0007669"/>
    <property type="project" value="InterPro"/>
</dbReference>
<dbReference type="Pfam" id="PF02586">
    <property type="entry name" value="SRAP"/>
    <property type="match status" value="1"/>
</dbReference>
<evidence type="ECO:0000256" key="9">
    <source>
        <dbReference type="SAM" id="MobiDB-lite"/>
    </source>
</evidence>
<dbReference type="EMBL" id="PEOG01000045">
    <property type="protein sequence ID" value="PIM52110.1"/>
    <property type="molecule type" value="Genomic_DNA"/>
</dbReference>
<keyword evidence="6" id="KW-0238">DNA-binding</keyword>
<evidence type="ECO:0000256" key="5">
    <source>
        <dbReference type="ARBA" id="ARBA00023124"/>
    </source>
</evidence>
<dbReference type="RefSeq" id="WP_099862663.1">
    <property type="nucleotide sequence ID" value="NZ_PEOG01000045.1"/>
</dbReference>
<keyword evidence="5" id="KW-0190">Covalent protein-DNA linkage</keyword>
<dbReference type="AlphaFoldDB" id="A0A2G9C6N3"/>
<dbReference type="GO" id="GO:0016829">
    <property type="term" value="F:lyase activity"/>
    <property type="evidence" value="ECO:0007669"/>
    <property type="project" value="UniProtKB-KW"/>
</dbReference>
<dbReference type="Proteomes" id="UP000231501">
    <property type="component" value="Unassembled WGS sequence"/>
</dbReference>
<name>A0A2G9C6N3_9BURK</name>
<keyword evidence="7" id="KW-0456">Lyase</keyword>
<sequence>MCNLYHMSPRDDFEIYVRRHLGKLWLPEAAPAGIKPTVGPFDTGLFLRSDGEGGAVGEFGQWGLIRPGAPTRKDMMQPKTVPGKKPPAPRPRSTNNCRTETVATSPTFRAAWNEGRRCLIPATWYQEPNWETGKNIWWQLRRADGLPWMLAGIWNTWTDPATGEIVPNFTMLTCNCDDHPMLARLHKPDPKLPADKQDKRAVVHVEPEHWATWLTGTVDEARALIQPAPVEVFDQADAVKTDELLARLV</sequence>
<comment type="caution">
    <text evidence="10">The sequence shown here is derived from an EMBL/GenBank/DDBJ whole genome shotgun (WGS) entry which is preliminary data.</text>
</comment>
<organism evidence="10 11">
    <name type="scientific">Roseateles chitinivorans</name>
    <dbReference type="NCBI Taxonomy" id="2917965"/>
    <lineage>
        <taxon>Bacteria</taxon>
        <taxon>Pseudomonadati</taxon>
        <taxon>Pseudomonadota</taxon>
        <taxon>Betaproteobacteria</taxon>
        <taxon>Burkholderiales</taxon>
        <taxon>Sphaerotilaceae</taxon>
        <taxon>Roseateles</taxon>
    </lineage>
</organism>
<feature type="region of interest" description="Disordered" evidence="9">
    <location>
        <begin position="67"/>
        <end position="98"/>
    </location>
</feature>
<keyword evidence="3" id="KW-0227">DNA damage</keyword>
<dbReference type="GO" id="GO:0008233">
    <property type="term" value="F:peptidase activity"/>
    <property type="evidence" value="ECO:0007669"/>
    <property type="project" value="UniProtKB-KW"/>
</dbReference>
<dbReference type="EC" id="3.4.-.-" evidence="8"/>
<dbReference type="GO" id="GO:0003697">
    <property type="term" value="F:single-stranded DNA binding"/>
    <property type="evidence" value="ECO:0007669"/>
    <property type="project" value="InterPro"/>
</dbReference>
<dbReference type="GO" id="GO:0006508">
    <property type="term" value="P:proteolysis"/>
    <property type="evidence" value="ECO:0007669"/>
    <property type="project" value="UniProtKB-KW"/>
</dbReference>
<accession>A0A2G9C6N3</accession>
<dbReference type="OrthoDB" id="6192129at2"/>
<keyword evidence="11" id="KW-1185">Reference proteome</keyword>
<evidence type="ECO:0000313" key="10">
    <source>
        <dbReference type="EMBL" id="PIM52110.1"/>
    </source>
</evidence>
<evidence type="ECO:0000256" key="6">
    <source>
        <dbReference type="ARBA" id="ARBA00023125"/>
    </source>
</evidence>
<comment type="similarity">
    <text evidence="1 8">Belongs to the SOS response-associated peptidase family.</text>
</comment>
<dbReference type="InterPro" id="IPR036590">
    <property type="entry name" value="SRAP-like"/>
</dbReference>
<evidence type="ECO:0000256" key="3">
    <source>
        <dbReference type="ARBA" id="ARBA00022763"/>
    </source>
</evidence>
<dbReference type="Gene3D" id="3.90.1680.10">
    <property type="entry name" value="SOS response associated peptidase-like"/>
    <property type="match status" value="1"/>
</dbReference>
<dbReference type="PANTHER" id="PTHR13604:SF0">
    <property type="entry name" value="ABASIC SITE PROCESSING PROTEIN HMCES"/>
    <property type="match status" value="1"/>
</dbReference>
<proteinExistence type="inferred from homology"/>
<dbReference type="PANTHER" id="PTHR13604">
    <property type="entry name" value="DC12-RELATED"/>
    <property type="match status" value="1"/>
</dbReference>
<dbReference type="SUPFAM" id="SSF143081">
    <property type="entry name" value="BB1717-like"/>
    <property type="match status" value="1"/>
</dbReference>
<keyword evidence="2 8" id="KW-0645">Protease</keyword>
<evidence type="ECO:0000256" key="4">
    <source>
        <dbReference type="ARBA" id="ARBA00022801"/>
    </source>
</evidence>
<gene>
    <name evidence="10" type="ORF">CS062_16275</name>
</gene>
<evidence type="ECO:0000256" key="7">
    <source>
        <dbReference type="ARBA" id="ARBA00023239"/>
    </source>
</evidence>
<evidence type="ECO:0000256" key="2">
    <source>
        <dbReference type="ARBA" id="ARBA00022670"/>
    </source>
</evidence>
<protein>
    <recommendedName>
        <fullName evidence="8">Abasic site processing protein</fullName>
        <ecNumber evidence="8">3.4.-.-</ecNumber>
    </recommendedName>
</protein>
<evidence type="ECO:0000313" key="11">
    <source>
        <dbReference type="Proteomes" id="UP000231501"/>
    </source>
</evidence>
<evidence type="ECO:0000256" key="8">
    <source>
        <dbReference type="RuleBase" id="RU364100"/>
    </source>
</evidence>
<reference evidence="10 11" key="1">
    <citation type="submission" date="2017-11" db="EMBL/GenBank/DDBJ databases">
        <title>Draft genome sequence of Mitsuaria sp. HWN-4.</title>
        <authorList>
            <person name="Gundlapally S.R."/>
        </authorList>
    </citation>
    <scope>NUCLEOTIDE SEQUENCE [LARGE SCALE GENOMIC DNA]</scope>
    <source>
        <strain evidence="10 11">HWN-4</strain>
    </source>
</reference>
<dbReference type="InterPro" id="IPR003738">
    <property type="entry name" value="SRAP"/>
</dbReference>
<keyword evidence="4 8" id="KW-0378">Hydrolase</keyword>
<evidence type="ECO:0000256" key="1">
    <source>
        <dbReference type="ARBA" id="ARBA00008136"/>
    </source>
</evidence>